<dbReference type="GO" id="GO:0016020">
    <property type="term" value="C:membrane"/>
    <property type="evidence" value="ECO:0007669"/>
    <property type="project" value="UniProtKB-SubCell"/>
</dbReference>
<dbReference type="Proteomes" id="UP000797356">
    <property type="component" value="Chromosome 15"/>
</dbReference>
<feature type="transmembrane region" description="Helical" evidence="7">
    <location>
        <begin position="193"/>
        <end position="212"/>
    </location>
</feature>
<name>A0A8K0IXH7_COCNU</name>
<dbReference type="PANTHER" id="PTHR11654">
    <property type="entry name" value="OLIGOPEPTIDE TRANSPORTER-RELATED"/>
    <property type="match status" value="1"/>
</dbReference>
<organism evidence="8 9">
    <name type="scientific">Cocos nucifera</name>
    <name type="common">Coconut palm</name>
    <dbReference type="NCBI Taxonomy" id="13894"/>
    <lineage>
        <taxon>Eukaryota</taxon>
        <taxon>Viridiplantae</taxon>
        <taxon>Streptophyta</taxon>
        <taxon>Embryophyta</taxon>
        <taxon>Tracheophyta</taxon>
        <taxon>Spermatophyta</taxon>
        <taxon>Magnoliopsida</taxon>
        <taxon>Liliopsida</taxon>
        <taxon>Arecaceae</taxon>
        <taxon>Arecoideae</taxon>
        <taxon>Cocoseae</taxon>
        <taxon>Attaleinae</taxon>
        <taxon>Cocos</taxon>
    </lineage>
</organism>
<dbReference type="Gene3D" id="1.20.1250.20">
    <property type="entry name" value="MFS general substrate transporter like domains"/>
    <property type="match status" value="1"/>
</dbReference>
<evidence type="ECO:0000256" key="7">
    <source>
        <dbReference type="SAM" id="Phobius"/>
    </source>
</evidence>
<dbReference type="OrthoDB" id="8904098at2759"/>
<gene>
    <name evidence="8" type="ORF">COCNU_15G002520</name>
</gene>
<dbReference type="EMBL" id="CM017886">
    <property type="protein sequence ID" value="KAG1369886.1"/>
    <property type="molecule type" value="Genomic_DNA"/>
</dbReference>
<comment type="similarity">
    <text evidence="2">Belongs to the major facilitator superfamily. Proton-dependent oligopeptide transporter (POT/PTR) (TC 2.A.17) family.</text>
</comment>
<feature type="transmembrane region" description="Helical" evidence="7">
    <location>
        <begin position="218"/>
        <end position="238"/>
    </location>
</feature>
<reference evidence="8" key="2">
    <citation type="submission" date="2019-07" db="EMBL/GenBank/DDBJ databases">
        <authorList>
            <person name="Yang Y."/>
            <person name="Bocs S."/>
            <person name="Baudouin L."/>
        </authorList>
    </citation>
    <scope>NUCLEOTIDE SEQUENCE</scope>
    <source>
        <tissue evidence="8">Spear leaf of Hainan Tall coconut</tissue>
    </source>
</reference>
<dbReference type="InterPro" id="IPR000109">
    <property type="entry name" value="POT_fam"/>
</dbReference>
<sequence>MDAEPLLKLAGPTKGVVDYRGRPISRSATGGWTAAFFVIGMEVAERCANAGIASNLITYLTGPLGESTAAAAAKVNAWSGTGSMLPLLGAFVADSYLGRYWTIVISSLLYLLGLVMLMLSAMLPALYPPKCSGTADTTACPPTQLQVAIFHFSLYLVAIGQGGFKPCIEAFGADQFDENDPEECKAKSSFFNWWFFGMCSGATATTFVVNYVQDNISWALSFGMVCIFMGLAIIVFLLGSRTYRYYEVEDNRIIAGAMKACRALISSGRISSRAKLKDDETQFVSPKSTNEAREEIFPHATDHSM</sequence>
<evidence type="ECO:0000256" key="5">
    <source>
        <dbReference type="ARBA" id="ARBA00023136"/>
    </source>
</evidence>
<keyword evidence="5 7" id="KW-0472">Membrane</keyword>
<evidence type="ECO:0000313" key="9">
    <source>
        <dbReference type="Proteomes" id="UP000797356"/>
    </source>
</evidence>
<evidence type="ECO:0000256" key="3">
    <source>
        <dbReference type="ARBA" id="ARBA00022692"/>
    </source>
</evidence>
<accession>A0A8K0IXH7</accession>
<feature type="compositionally biased region" description="Basic and acidic residues" evidence="6">
    <location>
        <begin position="290"/>
        <end position="305"/>
    </location>
</feature>
<dbReference type="PROSITE" id="PS01022">
    <property type="entry name" value="PTR2_1"/>
    <property type="match status" value="1"/>
</dbReference>
<comment type="caution">
    <text evidence="8">The sequence shown here is derived from an EMBL/GenBank/DDBJ whole genome shotgun (WGS) entry which is preliminary data.</text>
</comment>
<dbReference type="AlphaFoldDB" id="A0A8K0IXH7"/>
<evidence type="ECO:0000256" key="1">
    <source>
        <dbReference type="ARBA" id="ARBA00004141"/>
    </source>
</evidence>
<dbReference type="SUPFAM" id="SSF103473">
    <property type="entry name" value="MFS general substrate transporter"/>
    <property type="match status" value="1"/>
</dbReference>
<keyword evidence="3 7" id="KW-0812">Transmembrane</keyword>
<dbReference type="InterPro" id="IPR036259">
    <property type="entry name" value="MFS_trans_sf"/>
</dbReference>
<comment type="subcellular location">
    <subcellularLocation>
        <location evidence="1">Membrane</location>
        <topology evidence="1">Multi-pass membrane protein</topology>
    </subcellularLocation>
</comment>
<dbReference type="Pfam" id="PF00854">
    <property type="entry name" value="PTR2"/>
    <property type="match status" value="1"/>
</dbReference>
<evidence type="ECO:0000256" key="4">
    <source>
        <dbReference type="ARBA" id="ARBA00022989"/>
    </source>
</evidence>
<proteinExistence type="inferred from homology"/>
<dbReference type="GO" id="GO:0022857">
    <property type="term" value="F:transmembrane transporter activity"/>
    <property type="evidence" value="ECO:0007669"/>
    <property type="project" value="InterPro"/>
</dbReference>
<keyword evidence="4 7" id="KW-1133">Transmembrane helix</keyword>
<dbReference type="InterPro" id="IPR018456">
    <property type="entry name" value="PTR2_symporter_CS"/>
</dbReference>
<evidence type="ECO:0000256" key="6">
    <source>
        <dbReference type="SAM" id="MobiDB-lite"/>
    </source>
</evidence>
<reference evidence="8" key="1">
    <citation type="journal article" date="2017" name="Gigascience">
        <title>The genome draft of coconut (Cocos nucifera).</title>
        <authorList>
            <person name="Xiao Y."/>
            <person name="Xu P."/>
            <person name="Fan H."/>
            <person name="Baudouin L."/>
            <person name="Xia W."/>
            <person name="Bocs S."/>
            <person name="Xu J."/>
            <person name="Li Q."/>
            <person name="Guo A."/>
            <person name="Zhou L."/>
            <person name="Li J."/>
            <person name="Wu Y."/>
            <person name="Ma Z."/>
            <person name="Armero A."/>
            <person name="Issali A.E."/>
            <person name="Liu N."/>
            <person name="Peng M."/>
            <person name="Yang Y."/>
        </authorList>
    </citation>
    <scope>NUCLEOTIDE SEQUENCE</scope>
    <source>
        <tissue evidence="8">Spear leaf of Hainan Tall coconut</tissue>
    </source>
</reference>
<evidence type="ECO:0000256" key="2">
    <source>
        <dbReference type="ARBA" id="ARBA00005982"/>
    </source>
</evidence>
<feature type="transmembrane region" description="Helical" evidence="7">
    <location>
        <begin position="100"/>
        <end position="123"/>
    </location>
</feature>
<dbReference type="GO" id="GO:0006857">
    <property type="term" value="P:oligopeptide transport"/>
    <property type="evidence" value="ECO:0007669"/>
    <property type="project" value="InterPro"/>
</dbReference>
<protein>
    <submittedName>
        <fullName evidence="8">Uncharacterized protein</fullName>
    </submittedName>
</protein>
<evidence type="ECO:0000313" key="8">
    <source>
        <dbReference type="EMBL" id="KAG1369886.1"/>
    </source>
</evidence>
<feature type="region of interest" description="Disordered" evidence="6">
    <location>
        <begin position="281"/>
        <end position="305"/>
    </location>
</feature>
<keyword evidence="9" id="KW-1185">Reference proteome</keyword>